<dbReference type="InterPro" id="IPR001000">
    <property type="entry name" value="GH10_dom"/>
</dbReference>
<keyword evidence="6" id="KW-0624">Polysaccharide degradation</keyword>
<keyword evidence="3" id="KW-0378">Hydrolase</keyword>
<protein>
    <recommendedName>
        <fullName evidence="10">GH10 domain-containing protein</fullName>
    </recommendedName>
</protein>
<dbReference type="PROSITE" id="PS51760">
    <property type="entry name" value="GH10_2"/>
    <property type="match status" value="1"/>
</dbReference>
<evidence type="ECO:0000256" key="3">
    <source>
        <dbReference type="ARBA" id="ARBA00022801"/>
    </source>
</evidence>
<dbReference type="Gene3D" id="3.20.20.80">
    <property type="entry name" value="Glycosidases"/>
    <property type="match status" value="1"/>
</dbReference>
<dbReference type="Pfam" id="PF00331">
    <property type="entry name" value="Glyco_hydro_10"/>
    <property type="match status" value="1"/>
</dbReference>
<evidence type="ECO:0000256" key="2">
    <source>
        <dbReference type="ARBA" id="ARBA00022737"/>
    </source>
</evidence>
<reference evidence="11 12" key="1">
    <citation type="submission" date="2024-02" db="EMBL/GenBank/DDBJ databases">
        <title>Chromosome-scale genome assembly of the rough periwinkle Littorina saxatilis.</title>
        <authorList>
            <person name="De Jode A."/>
            <person name="Faria R."/>
            <person name="Formenti G."/>
            <person name="Sims Y."/>
            <person name="Smith T.P."/>
            <person name="Tracey A."/>
            <person name="Wood J.M.D."/>
            <person name="Zagrodzka Z.B."/>
            <person name="Johannesson K."/>
            <person name="Butlin R.K."/>
            <person name="Leder E.H."/>
        </authorList>
    </citation>
    <scope>NUCLEOTIDE SEQUENCE [LARGE SCALE GENOMIC DNA]</scope>
    <source>
        <strain evidence="11">Snail1</strain>
        <tissue evidence="11">Muscle</tissue>
    </source>
</reference>
<evidence type="ECO:0000256" key="4">
    <source>
        <dbReference type="ARBA" id="ARBA00023277"/>
    </source>
</evidence>
<organism evidence="11 12">
    <name type="scientific">Littorina saxatilis</name>
    <dbReference type="NCBI Taxonomy" id="31220"/>
    <lineage>
        <taxon>Eukaryota</taxon>
        <taxon>Metazoa</taxon>
        <taxon>Spiralia</taxon>
        <taxon>Lophotrochozoa</taxon>
        <taxon>Mollusca</taxon>
        <taxon>Gastropoda</taxon>
        <taxon>Caenogastropoda</taxon>
        <taxon>Littorinimorpha</taxon>
        <taxon>Littorinoidea</taxon>
        <taxon>Littorinidae</taxon>
        <taxon>Littorina</taxon>
    </lineage>
</organism>
<gene>
    <name evidence="11" type="ORF">V1264_019623</name>
</gene>
<evidence type="ECO:0000256" key="8">
    <source>
        <dbReference type="SAM" id="MobiDB-lite"/>
    </source>
</evidence>
<dbReference type="InterPro" id="IPR017853">
    <property type="entry name" value="GH"/>
</dbReference>
<evidence type="ECO:0000256" key="6">
    <source>
        <dbReference type="ARBA" id="ARBA00023326"/>
    </source>
</evidence>
<dbReference type="InterPro" id="IPR031158">
    <property type="entry name" value="GH10_AS"/>
</dbReference>
<comment type="similarity">
    <text evidence="1">Belongs to the glycosyl hydrolase 10 (cellulase F) family.</text>
</comment>
<keyword evidence="5" id="KW-0326">Glycosidase</keyword>
<feature type="signal peptide" evidence="9">
    <location>
        <begin position="1"/>
        <end position="19"/>
    </location>
</feature>
<dbReference type="Pfam" id="PF02018">
    <property type="entry name" value="CBM_4_9"/>
    <property type="match status" value="2"/>
</dbReference>
<dbReference type="Gene3D" id="2.60.120.260">
    <property type="entry name" value="Galactose-binding domain-like"/>
    <property type="match status" value="2"/>
</dbReference>
<evidence type="ECO:0000256" key="5">
    <source>
        <dbReference type="ARBA" id="ARBA00023295"/>
    </source>
</evidence>
<feature type="domain" description="GH10" evidence="10">
    <location>
        <begin position="395"/>
        <end position="673"/>
    </location>
</feature>
<sequence length="733" mass="81570">MASTLVAWLFATLFAVVSGELLQNGGFESLDHWVCGGFQCSLTSDRHSEQHAVKVTGRSQYYQGPGQYIQVTPGHKYLVSAWVKLLNDHSGQAVDVELAFQYTDGTTDYQPAAIHQQAHTSEGWFHLQGSFTAPSKAVKSTLLYFQSRPDASVNFMVDEASVTDQSSGGGSTTGGGSQGSQSPAGNLLQNPEFESTAHWDCWDIHCALTSDRHSGQHALQVSGRKQSWQGASQYIHVTAGQAYHGEVWVKLLNDHSGQSIDLMADFEFTDGSHEYPIIAHHANARTAEGWIHLQGSFTAPRSKAIKQTRIYIMSSPDTSVSYAVDAASVTPATSSGGHVTFQSLNGKIDQLRKSNINLHVTTASGINKGDVKIHVLQKKKSFAFGTAVDCWKYDANDAGGKYRDFIHKHFNWVVPENALKWGTIESQRGHKNYQLALDMIHGVKQHGIKVRGHNLVWSVPNTVQGWVKGLCGDHNQLKTVVKQHIEETMSKTHGLLEHWDVNNENLHGTWYQDCLHDPSYNLELFREAHHADPNVKLFLNDYDVVAGGSETNDYLIQANYFKHANVGLYGIGVQSHFGNEVYPDPTTIKQRLDILAQAGVPIWVTELDVQAQDENKRADYYEAALRAFYGHPAVQGVMFWGFWDQAHWRGEKASLVKGSNLQMTAAGRRVFDLLENQWMTDETHTLSGSQMTVRGFHGDYEVHVMYQGRELSNLKQTFSLGKGDYTVNINVHK</sequence>
<dbReference type="Proteomes" id="UP001374579">
    <property type="component" value="Unassembled WGS sequence"/>
</dbReference>
<feature type="compositionally biased region" description="Gly residues" evidence="8">
    <location>
        <begin position="167"/>
        <end position="178"/>
    </location>
</feature>
<dbReference type="SUPFAM" id="SSF49785">
    <property type="entry name" value="Galactose-binding domain-like"/>
    <property type="match status" value="2"/>
</dbReference>
<evidence type="ECO:0000313" key="11">
    <source>
        <dbReference type="EMBL" id="KAK7104993.1"/>
    </source>
</evidence>
<keyword evidence="2" id="KW-0677">Repeat</keyword>
<proteinExistence type="inferred from homology"/>
<name>A0AAN9BF68_9CAEN</name>
<feature type="chain" id="PRO_5043000940" description="GH10 domain-containing protein" evidence="9">
    <location>
        <begin position="20"/>
        <end position="733"/>
    </location>
</feature>
<accession>A0AAN9BF68</accession>
<dbReference type="PROSITE" id="PS00591">
    <property type="entry name" value="GH10_1"/>
    <property type="match status" value="1"/>
</dbReference>
<dbReference type="InterPro" id="IPR008979">
    <property type="entry name" value="Galactose-bd-like_sf"/>
</dbReference>
<feature type="active site" description="Nucleophile" evidence="7">
    <location>
        <position position="606"/>
    </location>
</feature>
<keyword evidence="12" id="KW-1185">Reference proteome</keyword>
<dbReference type="GO" id="GO:0045493">
    <property type="term" value="P:xylan catabolic process"/>
    <property type="evidence" value="ECO:0007669"/>
    <property type="project" value="UniProtKB-KW"/>
</dbReference>
<evidence type="ECO:0000256" key="9">
    <source>
        <dbReference type="SAM" id="SignalP"/>
    </source>
</evidence>
<dbReference type="PANTHER" id="PTHR31490">
    <property type="entry name" value="GLYCOSYL HYDROLASE"/>
    <property type="match status" value="1"/>
</dbReference>
<dbReference type="InterPro" id="IPR003305">
    <property type="entry name" value="CenC_carb-bd"/>
</dbReference>
<dbReference type="AlphaFoldDB" id="A0AAN9BF68"/>
<evidence type="ECO:0000313" key="12">
    <source>
        <dbReference type="Proteomes" id="UP001374579"/>
    </source>
</evidence>
<feature type="region of interest" description="Disordered" evidence="8">
    <location>
        <begin position="162"/>
        <end position="189"/>
    </location>
</feature>
<dbReference type="SUPFAM" id="SSF51445">
    <property type="entry name" value="(Trans)glycosidases"/>
    <property type="match status" value="1"/>
</dbReference>
<dbReference type="GO" id="GO:0031176">
    <property type="term" value="F:endo-1,4-beta-xylanase activity"/>
    <property type="evidence" value="ECO:0007669"/>
    <property type="project" value="UniProtKB-EC"/>
</dbReference>
<dbReference type="SMART" id="SM00633">
    <property type="entry name" value="Glyco_10"/>
    <property type="match status" value="1"/>
</dbReference>
<dbReference type="PANTHER" id="PTHR31490:SF1">
    <property type="entry name" value="ENDO-1,4-BETA-XYLANASE 1"/>
    <property type="match status" value="1"/>
</dbReference>
<dbReference type="EMBL" id="JBAMIC010000008">
    <property type="protein sequence ID" value="KAK7104993.1"/>
    <property type="molecule type" value="Genomic_DNA"/>
</dbReference>
<evidence type="ECO:0000256" key="1">
    <source>
        <dbReference type="ARBA" id="ARBA00007495"/>
    </source>
</evidence>
<dbReference type="PRINTS" id="PR00134">
    <property type="entry name" value="GLHYDRLASE10"/>
</dbReference>
<dbReference type="InterPro" id="IPR044846">
    <property type="entry name" value="GH10"/>
</dbReference>
<keyword evidence="9" id="KW-0732">Signal</keyword>
<comment type="caution">
    <text evidence="11">The sequence shown here is derived from an EMBL/GenBank/DDBJ whole genome shotgun (WGS) entry which is preliminary data.</text>
</comment>
<keyword evidence="4" id="KW-0119">Carbohydrate metabolism</keyword>
<evidence type="ECO:0000259" key="10">
    <source>
        <dbReference type="PROSITE" id="PS51760"/>
    </source>
</evidence>
<evidence type="ECO:0000256" key="7">
    <source>
        <dbReference type="PROSITE-ProRule" id="PRU10061"/>
    </source>
</evidence>